<proteinExistence type="predicted"/>
<keyword evidence="2" id="KW-1185">Reference proteome</keyword>
<dbReference type="AlphaFoldDB" id="A0A9X5E8B0"/>
<protein>
    <submittedName>
        <fullName evidence="1">Uncharacterized protein</fullName>
    </submittedName>
</protein>
<reference evidence="1 2" key="1">
    <citation type="journal article" date="2015" name="Genome Announc.">
        <title>Draft Genome Sequence of the Terrestrial Cyanobacterium Scytonema millei VB511283, Isolated from Eastern India.</title>
        <authorList>
            <person name="Sen D."/>
            <person name="Chandrababunaidu M.M."/>
            <person name="Singh D."/>
            <person name="Sanghi N."/>
            <person name="Ghorai A."/>
            <person name="Mishra G.P."/>
            <person name="Madduluri M."/>
            <person name="Adhikary S.P."/>
            <person name="Tripathy S."/>
        </authorList>
    </citation>
    <scope>NUCLEOTIDE SEQUENCE [LARGE SCALE GENOMIC DNA]</scope>
    <source>
        <strain evidence="1 2">VB511283</strain>
    </source>
</reference>
<comment type="caution">
    <text evidence="1">The sequence shown here is derived from an EMBL/GenBank/DDBJ whole genome shotgun (WGS) entry which is preliminary data.</text>
</comment>
<name>A0A9X5E8B0_9CYAN</name>
<organism evidence="1 2">
    <name type="scientific">Scytonema millei VB511283</name>
    <dbReference type="NCBI Taxonomy" id="1245923"/>
    <lineage>
        <taxon>Bacteria</taxon>
        <taxon>Bacillati</taxon>
        <taxon>Cyanobacteriota</taxon>
        <taxon>Cyanophyceae</taxon>
        <taxon>Nostocales</taxon>
        <taxon>Scytonemataceae</taxon>
        <taxon>Scytonema</taxon>
    </lineage>
</organism>
<dbReference type="Proteomes" id="UP000031532">
    <property type="component" value="Unassembled WGS sequence"/>
</dbReference>
<gene>
    <name evidence="1" type="ORF">QH73_0021435</name>
</gene>
<sequence>MRDTGRGARLCAPTDVYFTQLKTAMRTRFQAIATPSLLSLSPAQQVKLNGRVIF</sequence>
<evidence type="ECO:0000313" key="2">
    <source>
        <dbReference type="Proteomes" id="UP000031532"/>
    </source>
</evidence>
<evidence type="ECO:0000313" key="1">
    <source>
        <dbReference type="EMBL" id="NHC37166.1"/>
    </source>
</evidence>
<accession>A0A9X5E8B0</accession>
<dbReference type="EMBL" id="JTJC03000007">
    <property type="protein sequence ID" value="NHC37166.1"/>
    <property type="molecule type" value="Genomic_DNA"/>
</dbReference>